<evidence type="ECO:0000313" key="13">
    <source>
        <dbReference type="Proteomes" id="UP000285820"/>
    </source>
</evidence>
<evidence type="ECO:0000313" key="9">
    <source>
        <dbReference type="Proteomes" id="UP000095395"/>
    </source>
</evidence>
<feature type="transmembrane region" description="Helical" evidence="1">
    <location>
        <begin position="85"/>
        <end position="106"/>
    </location>
</feature>
<feature type="transmembrane region" description="Helical" evidence="1">
    <location>
        <begin position="191"/>
        <end position="215"/>
    </location>
</feature>
<feature type="transmembrane region" description="Helical" evidence="1">
    <location>
        <begin position="59"/>
        <end position="78"/>
    </location>
</feature>
<keyword evidence="3" id="KW-0808">Transferase</keyword>
<dbReference type="SUPFAM" id="SSF55874">
    <property type="entry name" value="ATPase domain of HSP90 chaperone/DNA topoisomerase II/histidine kinase"/>
    <property type="match status" value="1"/>
</dbReference>
<dbReference type="EMBL" id="QRUN01000045">
    <property type="protein sequence ID" value="RGR64185.1"/>
    <property type="molecule type" value="Genomic_DNA"/>
</dbReference>
<organism evidence="3 9">
    <name type="scientific">Roseburia inulinivorans</name>
    <dbReference type="NCBI Taxonomy" id="360807"/>
    <lineage>
        <taxon>Bacteria</taxon>
        <taxon>Bacillati</taxon>
        <taxon>Bacillota</taxon>
        <taxon>Clostridia</taxon>
        <taxon>Lachnospirales</taxon>
        <taxon>Lachnospiraceae</taxon>
        <taxon>Roseburia</taxon>
    </lineage>
</organism>
<dbReference type="InterPro" id="IPR032834">
    <property type="entry name" value="NatK-like_C"/>
</dbReference>
<keyword evidence="3" id="KW-0418">Kinase</keyword>
<dbReference type="EMBL" id="QSIQ01000010">
    <property type="protein sequence ID" value="RHD03722.1"/>
    <property type="molecule type" value="Genomic_DNA"/>
</dbReference>
<keyword evidence="1" id="KW-1133">Transmembrane helix</keyword>
<dbReference type="Pfam" id="PF14501">
    <property type="entry name" value="HATPase_c_5"/>
    <property type="match status" value="1"/>
</dbReference>
<proteinExistence type="predicted"/>
<dbReference type="Proteomes" id="UP000095395">
    <property type="component" value="Unassembled WGS sequence"/>
</dbReference>
<dbReference type="InterPro" id="IPR036890">
    <property type="entry name" value="HATPase_C_sf"/>
</dbReference>
<dbReference type="PANTHER" id="PTHR40448:SF1">
    <property type="entry name" value="TWO-COMPONENT SENSOR HISTIDINE KINASE"/>
    <property type="match status" value="1"/>
</dbReference>
<dbReference type="EMBL" id="CYYR01000012">
    <property type="protein sequence ID" value="CUO02562.1"/>
    <property type="molecule type" value="Genomic_DNA"/>
</dbReference>
<dbReference type="GeneID" id="75164279"/>
<evidence type="ECO:0000313" key="14">
    <source>
        <dbReference type="Proteomes" id="UP000286271"/>
    </source>
</evidence>
<dbReference type="Proteomes" id="UP000266391">
    <property type="component" value="Unassembled WGS sequence"/>
</dbReference>
<name>A0A174BNE6_9FIRM</name>
<evidence type="ECO:0000313" key="7">
    <source>
        <dbReference type="EMBL" id="RHD03722.1"/>
    </source>
</evidence>
<sequence>MEMHIFGVLYTVLFVILCVMFIGTFSEKRDLSGKWCRYAVIGAMILADYFISVKLDGDIILKEIAIIVTGTLFMCLCFRQRWIKTAIFVLLYQGICFVTDYISIIMLSKCFPTITMERLSEPLINAMLGILSQMLQVCFIMVLRRYVVKKSSEMLTTLEWVRFTIFPIYTIIVLIALLTNFEIPESDHQKNILICIAFGLLVMNIIVFCLINDILKREVQITEKRLLLERVKNETGMYRTISENYDKQKKREHEYKNQLALIAALASENRVDEINHYLKQYNHEIMQHTDFIDTNNVIVNAILNSKYQETREKGIVFVVKVNDLSDLRIKDEDIVLILSNLLNNAIEACEQCEKPIIKMKFVKEEHQIVLSVANTFSVTPVIVGKRYITTKTKEADRHGIGLENIKETVGKYDGSCVIKHDDDNFKVAILIHNQEK</sequence>
<dbReference type="GO" id="GO:0042802">
    <property type="term" value="F:identical protein binding"/>
    <property type="evidence" value="ECO:0007669"/>
    <property type="project" value="TreeGrafter"/>
</dbReference>
<dbReference type="EMBL" id="QSKW01000070">
    <property type="protein sequence ID" value="RHE89291.1"/>
    <property type="molecule type" value="Genomic_DNA"/>
</dbReference>
<feature type="transmembrane region" description="Helical" evidence="1">
    <location>
        <begin position="6"/>
        <end position="23"/>
    </location>
</feature>
<protein>
    <submittedName>
        <fullName evidence="4">GHKL domain-containing protein</fullName>
    </submittedName>
    <submittedName>
        <fullName evidence="3">Sensory histidine kinase DcuS</fullName>
    </submittedName>
</protein>
<dbReference type="CDD" id="cd16935">
    <property type="entry name" value="HATPase_AgrC-ComD-like"/>
    <property type="match status" value="1"/>
</dbReference>
<evidence type="ECO:0000313" key="8">
    <source>
        <dbReference type="EMBL" id="RHE89291.1"/>
    </source>
</evidence>
<evidence type="ECO:0000313" key="3">
    <source>
        <dbReference type="EMBL" id="CUO02562.1"/>
    </source>
</evidence>
<dbReference type="PANTHER" id="PTHR40448">
    <property type="entry name" value="TWO-COMPONENT SENSOR HISTIDINE KINASE"/>
    <property type="match status" value="1"/>
</dbReference>
<dbReference type="EMBL" id="QSFX01000030">
    <property type="protein sequence ID" value="RHA85244.1"/>
    <property type="molecule type" value="Genomic_DNA"/>
</dbReference>
<dbReference type="Gene3D" id="3.30.565.10">
    <property type="entry name" value="Histidine kinase-like ATPase, C-terminal domain"/>
    <property type="match status" value="1"/>
</dbReference>
<dbReference type="AlphaFoldDB" id="A0A174BNE6"/>
<dbReference type="GO" id="GO:0016301">
    <property type="term" value="F:kinase activity"/>
    <property type="evidence" value="ECO:0007669"/>
    <property type="project" value="UniProtKB-KW"/>
</dbReference>
<evidence type="ECO:0000256" key="1">
    <source>
        <dbReference type="SAM" id="Phobius"/>
    </source>
</evidence>
<evidence type="ECO:0000313" key="10">
    <source>
        <dbReference type="Proteomes" id="UP000266391"/>
    </source>
</evidence>
<evidence type="ECO:0000313" key="11">
    <source>
        <dbReference type="Proteomes" id="UP000283492"/>
    </source>
</evidence>
<dbReference type="Proteomes" id="UP000285820">
    <property type="component" value="Unassembled WGS sequence"/>
</dbReference>
<evidence type="ECO:0000313" key="6">
    <source>
        <dbReference type="EMBL" id="RHA85244.1"/>
    </source>
</evidence>
<feature type="transmembrane region" description="Helical" evidence="1">
    <location>
        <begin position="160"/>
        <end position="179"/>
    </location>
</feature>
<accession>A0A174BNE6</accession>
<keyword evidence="1" id="KW-0472">Membrane</keyword>
<dbReference type="Proteomes" id="UP000283738">
    <property type="component" value="Unassembled WGS sequence"/>
</dbReference>
<feature type="transmembrane region" description="Helical" evidence="1">
    <location>
        <begin position="126"/>
        <end position="148"/>
    </location>
</feature>
<evidence type="ECO:0000259" key="2">
    <source>
        <dbReference type="Pfam" id="PF14501"/>
    </source>
</evidence>
<evidence type="ECO:0000313" key="5">
    <source>
        <dbReference type="EMBL" id="RGR64185.1"/>
    </source>
</evidence>
<dbReference type="Proteomes" id="UP000286271">
    <property type="component" value="Unassembled WGS sequence"/>
</dbReference>
<evidence type="ECO:0000313" key="12">
    <source>
        <dbReference type="Proteomes" id="UP000283738"/>
    </source>
</evidence>
<gene>
    <name evidence="8" type="ORF">DW707_18420</name>
    <name evidence="7" type="ORF">DW813_08245</name>
    <name evidence="6" type="ORF">DW914_14260</name>
    <name evidence="5" type="ORF">DWY29_16275</name>
    <name evidence="4" type="ORF">DWY96_07445</name>
    <name evidence="3" type="ORF">ERS852392_01967</name>
</gene>
<dbReference type="EMBL" id="QRTF01000013">
    <property type="protein sequence ID" value="RGQ50006.1"/>
    <property type="molecule type" value="Genomic_DNA"/>
</dbReference>
<reference evidence="10 11" key="2">
    <citation type="submission" date="2018-08" db="EMBL/GenBank/DDBJ databases">
        <title>A genome reference for cultivated species of the human gut microbiota.</title>
        <authorList>
            <person name="Zou Y."/>
            <person name="Xue W."/>
            <person name="Luo G."/>
        </authorList>
    </citation>
    <scope>NUCLEOTIDE SEQUENCE [LARGE SCALE GENOMIC DNA]</scope>
    <source>
        <strain evidence="5 13">AF24-4</strain>
        <strain evidence="4 12">AF28-15</strain>
        <strain evidence="8 14">AM27-11</strain>
        <strain evidence="7 10">AM32-8LB</strain>
        <strain evidence="6 11">AM42-1AC</strain>
    </source>
</reference>
<feature type="domain" description="Sensor histidine kinase NatK-like C-terminal" evidence="2">
    <location>
        <begin position="333"/>
        <end position="431"/>
    </location>
</feature>
<evidence type="ECO:0000313" key="4">
    <source>
        <dbReference type="EMBL" id="RGQ50006.1"/>
    </source>
</evidence>
<dbReference type="RefSeq" id="WP_007884221.1">
    <property type="nucleotide sequence ID" value="NZ_CABJFX010000030.1"/>
</dbReference>
<dbReference type="Proteomes" id="UP000283492">
    <property type="component" value="Unassembled WGS sequence"/>
</dbReference>
<keyword evidence="1" id="KW-0812">Transmembrane</keyword>
<reference evidence="3 9" key="1">
    <citation type="submission" date="2015-09" db="EMBL/GenBank/DDBJ databases">
        <authorList>
            <consortium name="Pathogen Informatics"/>
        </authorList>
    </citation>
    <scope>NUCLEOTIDE SEQUENCE [LARGE SCALE GENOMIC DNA]</scope>
    <source>
        <strain evidence="3 9">2789STDY5608835</strain>
    </source>
</reference>